<feature type="region of interest" description="Disordered" evidence="6">
    <location>
        <begin position="887"/>
        <end position="909"/>
    </location>
</feature>
<feature type="compositionally biased region" description="Low complexity" evidence="6">
    <location>
        <begin position="765"/>
        <end position="786"/>
    </location>
</feature>
<evidence type="ECO:0000256" key="5">
    <source>
        <dbReference type="ARBA" id="ARBA00023242"/>
    </source>
</evidence>
<evidence type="ECO:0000256" key="1">
    <source>
        <dbReference type="ARBA" id="ARBA00004123"/>
    </source>
</evidence>
<sequence length="909" mass="98376">MSSEDMPPADVAPDPESGPNTGLEALACVSCRARKLKCDRTKPACTRCTRIKSECCYPESRRKPAFKRRNVKELEERLAQVEVLLKDAPNKPAPSSEADPQNVSPPQAESAPGQGSRTSPIADTSDGAFSWNYAGGVGPAANEIPGGNEQGPRRPVYPEFSMAGMSHRPRAEDAGASRNELLGLGLFEALPPTEMIEDLHRTFFMRQHPLNPIIHPGRYMQAYHSGVHLRPPMALTYAVWTMASNGHEKYSAYHDAFHRRARHYLEEDELRGEGEHFITVAHAQAWALLATDEARCMWFTRAAMSTARCIKLIHMMGLHRLDDPNAAAEMAPTIAPPRDWTELEERRRVFWGAYCVDSHASISTGWPSLIDMSEVTTHLPSTEEAFNTCTEETTSRVEEVFSGASYSSFAGAAVICYIFNQILKHVHRSKPDDGRDNYDFGRYWSKHRELDNLLSSAFMFLPERFRLPNSLRDPVAVHTNLNLHASIICLHNSAYEMTKEHDLPDHVKQTSRTRVLTAAQEIVTVVKMTSHSNVGYKSPLVALALYVASSVYTTMAQDDGMQPDHTANLEFLLVAMNAIGKQHVITKSFLTQAIVDLQRAGLLGLVRIPRIEMPETTKIVTACGNNIPLFARSRLSRIADIQPPLPGRLPLSNPANVQNMEQQIRQVLQWDLEMPPGRRDGQDAGNANKRKRIAISPEPTSAPQDFTPSLWFQPTQAAEVNPSDTTTRGSSLSSGSAEDKSPAGAGSAAAAQFRLPHRSGGGSSAGSSPSAAANSASTPTTQPSSGVSPGTTGTCAGQPQRVSTATAAVTMPGGGATQQEMVDAFAQQQQQQQQVDMNFFQGLSAWDAAGDSSVLFSQVAAAMQQEGGVGLGAALDDDSWMMIGDAGAGAGGGAPPWDTGQQGGTGGVG</sequence>
<keyword evidence="2" id="KW-0479">Metal-binding</keyword>
<dbReference type="PROSITE" id="PS00463">
    <property type="entry name" value="ZN2_CY6_FUNGAL_1"/>
    <property type="match status" value="1"/>
</dbReference>
<feature type="region of interest" description="Disordered" evidence="6">
    <location>
        <begin position="1"/>
        <end position="22"/>
    </location>
</feature>
<keyword evidence="9" id="KW-1185">Reference proteome</keyword>
<evidence type="ECO:0000259" key="7">
    <source>
        <dbReference type="PROSITE" id="PS50048"/>
    </source>
</evidence>
<evidence type="ECO:0000313" key="8">
    <source>
        <dbReference type="EMBL" id="KAL2272251.1"/>
    </source>
</evidence>
<feature type="compositionally biased region" description="Polar residues" evidence="6">
    <location>
        <begin position="98"/>
        <end position="122"/>
    </location>
</feature>
<feature type="region of interest" description="Disordered" evidence="6">
    <location>
        <begin position="88"/>
        <end position="125"/>
    </location>
</feature>
<accession>A0ABR4DPG0</accession>
<dbReference type="PROSITE" id="PS50048">
    <property type="entry name" value="ZN2_CY6_FUNGAL_2"/>
    <property type="match status" value="1"/>
</dbReference>
<protein>
    <recommendedName>
        <fullName evidence="7">Zn(2)-C6 fungal-type domain-containing protein</fullName>
    </recommendedName>
</protein>
<evidence type="ECO:0000256" key="4">
    <source>
        <dbReference type="ARBA" id="ARBA00023163"/>
    </source>
</evidence>
<dbReference type="Pfam" id="PF04082">
    <property type="entry name" value="Fungal_trans"/>
    <property type="match status" value="1"/>
</dbReference>
<reference evidence="8 9" key="1">
    <citation type="submission" date="2024-03" db="EMBL/GenBank/DDBJ databases">
        <title>A high-quality draft genome sequence of Diaporthe vaccinii, a causative agent of upright dieback and viscid rot disease in cranberry plants.</title>
        <authorList>
            <person name="Sarrasin M."/>
            <person name="Lang B.F."/>
            <person name="Burger G."/>
        </authorList>
    </citation>
    <scope>NUCLEOTIDE SEQUENCE [LARGE SCALE GENOMIC DNA]</scope>
    <source>
        <strain evidence="8 9">IS7</strain>
    </source>
</reference>
<evidence type="ECO:0000256" key="3">
    <source>
        <dbReference type="ARBA" id="ARBA00023015"/>
    </source>
</evidence>
<keyword evidence="3" id="KW-0805">Transcription regulation</keyword>
<dbReference type="EMBL" id="JBAWTH010000263">
    <property type="protein sequence ID" value="KAL2272251.1"/>
    <property type="molecule type" value="Genomic_DNA"/>
</dbReference>
<proteinExistence type="predicted"/>
<dbReference type="Pfam" id="PF00172">
    <property type="entry name" value="Zn_clus"/>
    <property type="match status" value="1"/>
</dbReference>
<keyword evidence="5" id="KW-0539">Nucleus</keyword>
<organism evidence="8 9">
    <name type="scientific">Diaporthe vaccinii</name>
    <dbReference type="NCBI Taxonomy" id="105482"/>
    <lineage>
        <taxon>Eukaryota</taxon>
        <taxon>Fungi</taxon>
        <taxon>Dikarya</taxon>
        <taxon>Ascomycota</taxon>
        <taxon>Pezizomycotina</taxon>
        <taxon>Sordariomycetes</taxon>
        <taxon>Sordariomycetidae</taxon>
        <taxon>Diaporthales</taxon>
        <taxon>Diaporthaceae</taxon>
        <taxon>Diaporthe</taxon>
        <taxon>Diaporthe eres species complex</taxon>
    </lineage>
</organism>
<name>A0ABR4DPG0_9PEZI</name>
<evidence type="ECO:0000256" key="2">
    <source>
        <dbReference type="ARBA" id="ARBA00022723"/>
    </source>
</evidence>
<dbReference type="InterPro" id="IPR007219">
    <property type="entry name" value="XnlR_reg_dom"/>
</dbReference>
<comment type="caution">
    <text evidence="8">The sequence shown here is derived from an EMBL/GenBank/DDBJ whole genome shotgun (WGS) entry which is preliminary data.</text>
</comment>
<dbReference type="InterPro" id="IPR036864">
    <property type="entry name" value="Zn2-C6_fun-type_DNA-bd_sf"/>
</dbReference>
<feature type="region of interest" description="Disordered" evidence="6">
    <location>
        <begin position="718"/>
        <end position="799"/>
    </location>
</feature>
<comment type="subcellular location">
    <subcellularLocation>
        <location evidence="1">Nucleus</location>
    </subcellularLocation>
</comment>
<feature type="compositionally biased region" description="Low complexity" evidence="6">
    <location>
        <begin position="723"/>
        <end position="736"/>
    </location>
</feature>
<dbReference type="InterPro" id="IPR001138">
    <property type="entry name" value="Zn2Cys6_DnaBD"/>
</dbReference>
<dbReference type="SUPFAM" id="SSF57701">
    <property type="entry name" value="Zn2/Cys6 DNA-binding domain"/>
    <property type="match status" value="1"/>
</dbReference>
<dbReference type="SMART" id="SM00066">
    <property type="entry name" value="GAL4"/>
    <property type="match status" value="1"/>
</dbReference>
<dbReference type="PANTHER" id="PTHR47338">
    <property type="entry name" value="ZN(II)2CYS6 TRANSCRIPTION FACTOR (EUROFUNG)-RELATED"/>
    <property type="match status" value="1"/>
</dbReference>
<feature type="domain" description="Zn(2)-C6 fungal-type" evidence="7">
    <location>
        <begin position="27"/>
        <end position="57"/>
    </location>
</feature>
<dbReference type="CDD" id="cd00067">
    <property type="entry name" value="GAL4"/>
    <property type="match status" value="1"/>
</dbReference>
<dbReference type="Proteomes" id="UP001600888">
    <property type="component" value="Unassembled WGS sequence"/>
</dbReference>
<gene>
    <name evidence="8" type="ORF">FJTKL_07172</name>
</gene>
<dbReference type="InterPro" id="IPR050815">
    <property type="entry name" value="TF_fung"/>
</dbReference>
<dbReference type="Gene3D" id="4.10.240.10">
    <property type="entry name" value="Zn(2)-C6 fungal-type DNA-binding domain"/>
    <property type="match status" value="1"/>
</dbReference>
<evidence type="ECO:0000256" key="6">
    <source>
        <dbReference type="SAM" id="MobiDB-lite"/>
    </source>
</evidence>
<dbReference type="SMART" id="SM00906">
    <property type="entry name" value="Fungal_trans"/>
    <property type="match status" value="1"/>
</dbReference>
<feature type="compositionally biased region" description="Polar residues" evidence="6">
    <location>
        <begin position="787"/>
        <end position="799"/>
    </location>
</feature>
<keyword evidence="4" id="KW-0804">Transcription</keyword>
<dbReference type="CDD" id="cd12148">
    <property type="entry name" value="fungal_TF_MHR"/>
    <property type="match status" value="1"/>
</dbReference>
<dbReference type="PANTHER" id="PTHR47338:SF10">
    <property type="entry name" value="TRANSCRIPTION FACTOR DOMAIN-CONTAINING PROTEIN-RELATED"/>
    <property type="match status" value="1"/>
</dbReference>
<evidence type="ECO:0000313" key="9">
    <source>
        <dbReference type="Proteomes" id="UP001600888"/>
    </source>
</evidence>